<evidence type="ECO:0008006" key="3">
    <source>
        <dbReference type="Google" id="ProtNLM"/>
    </source>
</evidence>
<dbReference type="AlphaFoldDB" id="A0A8J2X0G5"/>
<dbReference type="EMBL" id="CAKKNE010000002">
    <property type="protein sequence ID" value="CAH0369266.1"/>
    <property type="molecule type" value="Genomic_DNA"/>
</dbReference>
<gene>
    <name evidence="1" type="ORF">PECAL_2P23830</name>
</gene>
<protein>
    <recommendedName>
        <fullName evidence="3">ATP-grasp domain-containing protein</fullName>
    </recommendedName>
</protein>
<name>A0A8J2X0G5_9STRA</name>
<keyword evidence="2" id="KW-1185">Reference proteome</keyword>
<dbReference type="InterPro" id="IPR016024">
    <property type="entry name" value="ARM-type_fold"/>
</dbReference>
<evidence type="ECO:0000313" key="2">
    <source>
        <dbReference type="Proteomes" id="UP000789595"/>
    </source>
</evidence>
<dbReference type="SUPFAM" id="SSF56059">
    <property type="entry name" value="Glutathione synthetase ATP-binding domain-like"/>
    <property type="match status" value="1"/>
</dbReference>
<comment type="caution">
    <text evidence="1">The sequence shown here is derived from an EMBL/GenBank/DDBJ whole genome shotgun (WGS) entry which is preliminary data.</text>
</comment>
<dbReference type="Proteomes" id="UP000789595">
    <property type="component" value="Unassembled WGS sequence"/>
</dbReference>
<accession>A0A8J2X0G5</accession>
<dbReference type="SUPFAM" id="SSF48371">
    <property type="entry name" value="ARM repeat"/>
    <property type="match status" value="1"/>
</dbReference>
<organism evidence="1 2">
    <name type="scientific">Pelagomonas calceolata</name>
    <dbReference type="NCBI Taxonomy" id="35677"/>
    <lineage>
        <taxon>Eukaryota</taxon>
        <taxon>Sar</taxon>
        <taxon>Stramenopiles</taxon>
        <taxon>Ochrophyta</taxon>
        <taxon>Pelagophyceae</taxon>
        <taxon>Pelagomonadales</taxon>
        <taxon>Pelagomonadaceae</taxon>
        <taxon>Pelagomonas</taxon>
    </lineage>
</organism>
<dbReference type="Gene3D" id="1.25.10.10">
    <property type="entry name" value="Leucine-rich Repeat Variant"/>
    <property type="match status" value="1"/>
</dbReference>
<evidence type="ECO:0000313" key="1">
    <source>
        <dbReference type="EMBL" id="CAH0369266.1"/>
    </source>
</evidence>
<proteinExistence type="predicted"/>
<dbReference type="InterPro" id="IPR011989">
    <property type="entry name" value="ARM-like"/>
</dbReference>
<reference evidence="1" key="1">
    <citation type="submission" date="2021-11" db="EMBL/GenBank/DDBJ databases">
        <authorList>
            <consortium name="Genoscope - CEA"/>
            <person name="William W."/>
        </authorList>
    </citation>
    <scope>NUCLEOTIDE SEQUENCE</scope>
</reference>
<sequence length="720" mass="75885">MAARNNAYSMEKLVSGVRRAIITLPPDESGAILAAVQAALYKLVTREDVDAHMSARDVAKVLRSEAKRHNSAKAAAAFAEGGGAAAAVAAVESCTARIARFNESPERMKATSDSFAALADLAAAGGAAHAAVVAAGAAASVTDVLSTFHGGDFSPIYTQACRLAGNLCFGGAHDFGDDAYTFAIVAMNANDATAFRWAAHALWNACTHSPDTRDVLHKTMAVQSLVKGALRFPGTPRAYGLRALAYLVLGSERRRKSALRANVALVLSDATCDEPATAAAALLCISSIVGPCGTAHLARWPGVADRADGLANITAKLAAVALEGGGDAAAVSAGIVAVARGARDPRPLRAAVMPLLRVAIESATRPRARKALGAALHALQPRRHLYNVGAEAEAAGRAVPKNMQILRKDLAQLPWVLARPGDVVVAPPLSESLAARLEAAGVARETLPSFGDASLGQLALPDDVLRTVLGYLVDAPWAVADERLRRSRVTRYRDGDVVVCASLDDVAAAARANDEGTILKAEYSSSGLGARTVARELTEQDVAWARNRLKADGVLTAEPRYELEAEFTLEWYDGFFCGVSRPIVLPPGRWHGQQLGATDDLATDVKEFLRDNVIENDVAALCDDVPGTCGSATCGLDVGLVRGDTKVLECNARTTMSHIALAAKRRVPNASRFLVLPKRDLAPHHLPLTDGEHFVAVLELGDDSGPFPFLDENDDVVIRW</sequence>